<evidence type="ECO:0000256" key="1">
    <source>
        <dbReference type="SAM" id="MobiDB-lite"/>
    </source>
</evidence>
<dbReference type="InterPro" id="IPR001090">
    <property type="entry name" value="Ephrin_rcpt_lig-bd_dom"/>
</dbReference>
<dbReference type="OrthoDB" id="4062651at2759"/>
<dbReference type="SMART" id="SM00615">
    <property type="entry name" value="EPH_lbd"/>
    <property type="match status" value="1"/>
</dbReference>
<evidence type="ECO:0000259" key="2">
    <source>
        <dbReference type="PROSITE" id="PS51550"/>
    </source>
</evidence>
<feature type="compositionally biased region" description="Gly residues" evidence="1">
    <location>
        <begin position="74"/>
        <end position="83"/>
    </location>
</feature>
<feature type="region of interest" description="Disordered" evidence="1">
    <location>
        <begin position="72"/>
        <end position="91"/>
    </location>
</feature>
<sequence>NYPDNSPPDLHGNRPRDPSLRPRYPRRASRPCKETFTVFYHESDSDTATPSAPPWLENPWLKVDTVAAEHLARPGGGAAGGPSGRVNRKTLRLGPLSRGGFYVA</sequence>
<organism evidence="3 4">
    <name type="scientific">Pitta sordida</name>
    <name type="common">Hooded pitta</name>
    <dbReference type="NCBI Taxonomy" id="9163"/>
    <lineage>
        <taxon>Eukaryota</taxon>
        <taxon>Metazoa</taxon>
        <taxon>Chordata</taxon>
        <taxon>Craniata</taxon>
        <taxon>Vertebrata</taxon>
        <taxon>Euteleostomi</taxon>
        <taxon>Archelosauria</taxon>
        <taxon>Archosauria</taxon>
        <taxon>Dinosauria</taxon>
        <taxon>Saurischia</taxon>
        <taxon>Theropoda</taxon>
        <taxon>Coelurosauria</taxon>
        <taxon>Aves</taxon>
        <taxon>Neognathae</taxon>
        <taxon>Neoaves</taxon>
        <taxon>Telluraves</taxon>
        <taxon>Australaves</taxon>
        <taxon>Passeriformes</taxon>
        <taxon>Pittidae</taxon>
        <taxon>Pitta</taxon>
    </lineage>
</organism>
<proteinExistence type="predicted"/>
<dbReference type="Gene3D" id="2.60.120.260">
    <property type="entry name" value="Galactose-binding domain-like"/>
    <property type="match status" value="1"/>
</dbReference>
<dbReference type="InterPro" id="IPR008979">
    <property type="entry name" value="Galactose-bd-like_sf"/>
</dbReference>
<dbReference type="Pfam" id="PF01404">
    <property type="entry name" value="Ephrin_lbd"/>
    <property type="match status" value="1"/>
</dbReference>
<evidence type="ECO:0000313" key="4">
    <source>
        <dbReference type="Proteomes" id="UP000633448"/>
    </source>
</evidence>
<dbReference type="Proteomes" id="UP000633448">
    <property type="component" value="Unassembled WGS sequence"/>
</dbReference>
<feature type="non-terminal residue" evidence="3">
    <location>
        <position position="104"/>
    </location>
</feature>
<name>A0A851FS14_PITSO</name>
<comment type="caution">
    <text evidence="3">The sequence shown here is derived from an EMBL/GenBank/DDBJ whole genome shotgun (WGS) entry which is preliminary data.</text>
</comment>
<feature type="region of interest" description="Disordered" evidence="1">
    <location>
        <begin position="1"/>
        <end position="30"/>
    </location>
</feature>
<dbReference type="SUPFAM" id="SSF49785">
    <property type="entry name" value="Galactose-binding domain-like"/>
    <property type="match status" value="1"/>
</dbReference>
<protein>
    <submittedName>
        <fullName evidence="3">EPHB4 protein</fullName>
    </submittedName>
</protein>
<feature type="non-terminal residue" evidence="3">
    <location>
        <position position="1"/>
    </location>
</feature>
<accession>A0A851FS14</accession>
<evidence type="ECO:0000313" key="3">
    <source>
        <dbReference type="EMBL" id="NWI97101.1"/>
    </source>
</evidence>
<keyword evidence="4" id="KW-1185">Reference proteome</keyword>
<feature type="compositionally biased region" description="Basic and acidic residues" evidence="1">
    <location>
        <begin position="11"/>
        <end position="20"/>
    </location>
</feature>
<dbReference type="PROSITE" id="PS51550">
    <property type="entry name" value="EPH_LBD"/>
    <property type="match status" value="1"/>
</dbReference>
<dbReference type="EMBL" id="WEKX01027576">
    <property type="protein sequence ID" value="NWI97101.1"/>
    <property type="molecule type" value="Genomic_DNA"/>
</dbReference>
<feature type="domain" description="Eph LBD" evidence="2">
    <location>
        <begin position="1"/>
        <end position="104"/>
    </location>
</feature>
<dbReference type="AlphaFoldDB" id="A0A851FS14"/>
<reference evidence="3" key="1">
    <citation type="submission" date="2019-10" db="EMBL/GenBank/DDBJ databases">
        <title>Bird 10,000 Genomes (B10K) Project - Family phase.</title>
        <authorList>
            <person name="Zhang G."/>
        </authorList>
    </citation>
    <scope>NUCLEOTIDE SEQUENCE</scope>
    <source>
        <strain evidence="3">B10K-DU-002-53</strain>
        <tissue evidence="3">Muscle</tissue>
    </source>
</reference>
<gene>
    <name evidence="3" type="primary">Ephb4_1</name>
    <name evidence="3" type="ORF">PITSOR_R15209</name>
</gene>